<dbReference type="EMBL" id="VXIS01000037">
    <property type="protein sequence ID" value="KAA8911283.1"/>
    <property type="molecule type" value="Genomic_DNA"/>
</dbReference>
<evidence type="ECO:0000313" key="3">
    <source>
        <dbReference type="Proteomes" id="UP000326924"/>
    </source>
</evidence>
<feature type="transmembrane region" description="Helical" evidence="1">
    <location>
        <begin position="33"/>
        <end position="52"/>
    </location>
</feature>
<gene>
    <name evidence="2" type="ORF">FN846DRAFT_447946</name>
</gene>
<comment type="caution">
    <text evidence="2">The sequence shown here is derived from an EMBL/GenBank/DDBJ whole genome shotgun (WGS) entry which is preliminary data.</text>
</comment>
<evidence type="ECO:0000313" key="2">
    <source>
        <dbReference type="EMBL" id="KAA8911283.1"/>
    </source>
</evidence>
<protein>
    <submittedName>
        <fullName evidence="2">Uncharacterized protein</fullName>
    </submittedName>
</protein>
<keyword evidence="1" id="KW-0812">Transmembrane</keyword>
<organism evidence="2 3">
    <name type="scientific">Sphaerosporella brunnea</name>
    <dbReference type="NCBI Taxonomy" id="1250544"/>
    <lineage>
        <taxon>Eukaryota</taxon>
        <taxon>Fungi</taxon>
        <taxon>Dikarya</taxon>
        <taxon>Ascomycota</taxon>
        <taxon>Pezizomycotina</taxon>
        <taxon>Pezizomycetes</taxon>
        <taxon>Pezizales</taxon>
        <taxon>Pyronemataceae</taxon>
        <taxon>Sphaerosporella</taxon>
    </lineage>
</organism>
<dbReference type="AlphaFoldDB" id="A0A5J5F4B8"/>
<keyword evidence="3" id="KW-1185">Reference proteome</keyword>
<dbReference type="InParanoid" id="A0A5J5F4B8"/>
<sequence>MSGGGRRYTVRIVCAISGSARVRIVDRRSSTHATFCVFTIHLFVSIHLHFGFDLINFNNKFFNRTAVSHATSALTIHKNKLSVSTKVVGAAMASWDCWYPDEPSLISFKGRVRVRNTLAACRIPSFEHCIGISLAERRNTSPTGNSSKCQATAHLYSRFLLERSVWFKVFLHIVVLEIVNEDGGFNLQRGVGGPVWLSARPAALHSQI</sequence>
<dbReference type="Proteomes" id="UP000326924">
    <property type="component" value="Unassembled WGS sequence"/>
</dbReference>
<keyword evidence="1" id="KW-0472">Membrane</keyword>
<proteinExistence type="predicted"/>
<keyword evidence="1" id="KW-1133">Transmembrane helix</keyword>
<accession>A0A5J5F4B8</accession>
<name>A0A5J5F4B8_9PEZI</name>
<evidence type="ECO:0000256" key="1">
    <source>
        <dbReference type="SAM" id="Phobius"/>
    </source>
</evidence>
<reference evidence="2 3" key="1">
    <citation type="submission" date="2019-09" db="EMBL/GenBank/DDBJ databases">
        <title>Draft genome of the ectomycorrhizal ascomycete Sphaerosporella brunnea.</title>
        <authorList>
            <consortium name="DOE Joint Genome Institute"/>
            <person name="Benucci G.M."/>
            <person name="Marozzi G."/>
            <person name="Antonielli L."/>
            <person name="Sanchez S."/>
            <person name="Marco P."/>
            <person name="Wang X."/>
            <person name="Falini L.B."/>
            <person name="Barry K."/>
            <person name="Haridas S."/>
            <person name="Lipzen A."/>
            <person name="Labutti K."/>
            <person name="Grigoriev I.V."/>
            <person name="Murat C."/>
            <person name="Martin F."/>
            <person name="Albertini E."/>
            <person name="Donnini D."/>
            <person name="Bonito G."/>
        </authorList>
    </citation>
    <scope>NUCLEOTIDE SEQUENCE [LARGE SCALE GENOMIC DNA]</scope>
    <source>
        <strain evidence="2 3">Sb_GMNB300</strain>
    </source>
</reference>